<dbReference type="OrthoDB" id="9781705at2"/>
<evidence type="ECO:0000259" key="3">
    <source>
        <dbReference type="Pfam" id="PF04069"/>
    </source>
</evidence>
<dbReference type="GO" id="GO:0022857">
    <property type="term" value="F:transmembrane transporter activity"/>
    <property type="evidence" value="ECO:0007669"/>
    <property type="project" value="InterPro"/>
</dbReference>
<feature type="signal peptide" evidence="2">
    <location>
        <begin position="1"/>
        <end position="30"/>
    </location>
</feature>
<dbReference type="RefSeq" id="WP_075515222.1">
    <property type="nucleotide sequence ID" value="NZ_MODZ01000010.1"/>
</dbReference>
<protein>
    <recommendedName>
        <fullName evidence="3">ABC-type glycine betaine transport system substrate-binding domain-containing protein</fullName>
    </recommendedName>
</protein>
<dbReference type="AlphaFoldDB" id="A0A1S2MZ55"/>
<reference evidence="4 5" key="1">
    <citation type="submission" date="2016-10" db="EMBL/GenBank/DDBJ databases">
        <title>Draft genome sequence of strain LCT isolated from the Shenzhou X spacecraft of China.</title>
        <authorList>
            <person name="Huang B."/>
        </authorList>
    </citation>
    <scope>NUCLEOTIDE SEQUENCE [LARGE SCALE GENOMIC DNA]</scope>
    <source>
        <strain evidence="4 5">LCT-H5</strain>
    </source>
</reference>
<proteinExistence type="predicted"/>
<dbReference type="EMBL" id="MODZ01000010">
    <property type="protein sequence ID" value="OIJ35279.1"/>
    <property type="molecule type" value="Genomic_DNA"/>
</dbReference>
<gene>
    <name evidence="4" type="ORF">BK826_08280</name>
</gene>
<feature type="compositionally biased region" description="Low complexity" evidence="1">
    <location>
        <begin position="121"/>
        <end position="145"/>
    </location>
</feature>
<keyword evidence="2" id="KW-0732">Signal</keyword>
<feature type="domain" description="ABC-type glycine betaine transport system substrate-binding" evidence="3">
    <location>
        <begin position="44"/>
        <end position="346"/>
    </location>
</feature>
<dbReference type="Gene3D" id="3.40.190.120">
    <property type="entry name" value="Osmoprotection protein (prox), domain 2"/>
    <property type="match status" value="1"/>
</dbReference>
<evidence type="ECO:0000313" key="5">
    <source>
        <dbReference type="Proteomes" id="UP000179540"/>
    </source>
</evidence>
<feature type="region of interest" description="Disordered" evidence="1">
    <location>
        <begin position="115"/>
        <end position="160"/>
    </location>
</feature>
<evidence type="ECO:0000256" key="1">
    <source>
        <dbReference type="SAM" id="MobiDB-lite"/>
    </source>
</evidence>
<name>A0A1S2MZ55_9MICC</name>
<evidence type="ECO:0000313" key="4">
    <source>
        <dbReference type="EMBL" id="OIJ35279.1"/>
    </source>
</evidence>
<sequence length="349" mass="35916">MTMSSVSRRIVRLLCLAGSLLLLLTGCGGTDDITPDPSASAFGTVRIGRGTSAETGVIAEIYARTLRDAGYTVEVVDGGTRQEYLSAMADGGDQAPLITPDYTGALLLHLTDDGARNPSVTEAPTPSASAAASGASEAASASAGPTPTPTGLNVQGMSPGDISATVDRVLPRQLSTLDAASAENRDALVVTRATAAKYDLSSISDLAAHCGQLRFGTPSGFADRSYGTAGLRRLYECTPGRYVEQSDPARLVDELADGTVDVADIPTASAAIEQNGFVVLEDPQADFIAQQVVPVVRADTLPSSAVDALNTVSGKLSTSDLTFLDQLMSGPDAVSAQDAAAFWVREGTD</sequence>
<evidence type="ECO:0000256" key="2">
    <source>
        <dbReference type="SAM" id="SignalP"/>
    </source>
</evidence>
<dbReference type="Pfam" id="PF04069">
    <property type="entry name" value="OpuAC"/>
    <property type="match status" value="1"/>
</dbReference>
<dbReference type="GO" id="GO:0043190">
    <property type="term" value="C:ATP-binding cassette (ABC) transporter complex"/>
    <property type="evidence" value="ECO:0007669"/>
    <property type="project" value="InterPro"/>
</dbReference>
<dbReference type="Gene3D" id="3.40.190.10">
    <property type="entry name" value="Periplasmic binding protein-like II"/>
    <property type="match status" value="1"/>
</dbReference>
<dbReference type="SUPFAM" id="SSF53850">
    <property type="entry name" value="Periplasmic binding protein-like II"/>
    <property type="match status" value="1"/>
</dbReference>
<feature type="chain" id="PRO_5038551972" description="ABC-type glycine betaine transport system substrate-binding domain-containing protein" evidence="2">
    <location>
        <begin position="31"/>
        <end position="349"/>
    </location>
</feature>
<accession>A0A1S2MZ55</accession>
<dbReference type="CDD" id="cd13606">
    <property type="entry name" value="PBP2_ProX_like"/>
    <property type="match status" value="1"/>
</dbReference>
<organism evidence="4 5">
    <name type="scientific">Rothia kristinae</name>
    <dbReference type="NCBI Taxonomy" id="37923"/>
    <lineage>
        <taxon>Bacteria</taxon>
        <taxon>Bacillati</taxon>
        <taxon>Actinomycetota</taxon>
        <taxon>Actinomycetes</taxon>
        <taxon>Micrococcales</taxon>
        <taxon>Micrococcaceae</taxon>
        <taxon>Rothia</taxon>
    </lineage>
</organism>
<comment type="caution">
    <text evidence="4">The sequence shown here is derived from an EMBL/GenBank/DDBJ whole genome shotgun (WGS) entry which is preliminary data.</text>
</comment>
<dbReference type="Proteomes" id="UP000179540">
    <property type="component" value="Unassembled WGS sequence"/>
</dbReference>
<dbReference type="InterPro" id="IPR007210">
    <property type="entry name" value="ABC_Gly_betaine_transp_sub-bd"/>
</dbReference>